<protein>
    <submittedName>
        <fullName evidence="1">Uncharacterized protein</fullName>
    </submittedName>
</protein>
<sequence>MEYASWLAGEKWSDHPACTHPALASLARMVNDCSSDAARSELVTHIPSVVGLNGTDPYIGLLVAARAASVALPIASEGRQRALAAGILRCDELLAISGDPAVAATRERIAEALRLTPGAAEWAHAFLATSGSLNPRSTPLMTDAIIRTAVVGIAEACVTDQDARLRALLVAVIGDVQSRVPRAVTSGATSRQFSRAD</sequence>
<gene>
    <name evidence="1" type="ORF">FVP33_18370</name>
</gene>
<name>A0A5C8UL58_9MICO</name>
<comment type="caution">
    <text evidence="1">The sequence shown here is derived from an EMBL/GenBank/DDBJ whole genome shotgun (WGS) entry which is preliminary data.</text>
</comment>
<keyword evidence="2" id="KW-1185">Reference proteome</keyword>
<evidence type="ECO:0000313" key="2">
    <source>
        <dbReference type="Proteomes" id="UP000321379"/>
    </source>
</evidence>
<evidence type="ECO:0000313" key="1">
    <source>
        <dbReference type="EMBL" id="TXN28110.1"/>
    </source>
</evidence>
<dbReference type="Proteomes" id="UP000321379">
    <property type="component" value="Unassembled WGS sequence"/>
</dbReference>
<dbReference type="EMBL" id="VRMG01000016">
    <property type="protein sequence ID" value="TXN28110.1"/>
    <property type="molecule type" value="Genomic_DNA"/>
</dbReference>
<proteinExistence type="predicted"/>
<dbReference type="RefSeq" id="WP_147785151.1">
    <property type="nucleotide sequence ID" value="NZ_VRMG01000016.1"/>
</dbReference>
<organism evidence="1 2">
    <name type="scientific">Lacisediminihabitans profunda</name>
    <dbReference type="NCBI Taxonomy" id="2594790"/>
    <lineage>
        <taxon>Bacteria</taxon>
        <taxon>Bacillati</taxon>
        <taxon>Actinomycetota</taxon>
        <taxon>Actinomycetes</taxon>
        <taxon>Micrococcales</taxon>
        <taxon>Microbacteriaceae</taxon>
        <taxon>Lacisediminihabitans</taxon>
    </lineage>
</organism>
<dbReference type="AlphaFoldDB" id="A0A5C8UL58"/>
<reference evidence="1 2" key="1">
    <citation type="submission" date="2019-08" db="EMBL/GenBank/DDBJ databases">
        <title>Bacterial whole genome sequence for Glaciihabitans sp. CHu50b-6-2.</title>
        <authorList>
            <person name="Jin L."/>
        </authorList>
    </citation>
    <scope>NUCLEOTIDE SEQUENCE [LARGE SCALE GENOMIC DNA]</scope>
    <source>
        <strain evidence="1 2">CHu50b-6-2</strain>
    </source>
</reference>
<accession>A0A5C8UL58</accession>